<accession>A0A9P5XRL4</accession>
<organism evidence="2 3">
    <name type="scientific">Collybia nuda</name>
    <dbReference type="NCBI Taxonomy" id="64659"/>
    <lineage>
        <taxon>Eukaryota</taxon>
        <taxon>Fungi</taxon>
        <taxon>Dikarya</taxon>
        <taxon>Basidiomycota</taxon>
        <taxon>Agaricomycotina</taxon>
        <taxon>Agaricomycetes</taxon>
        <taxon>Agaricomycetidae</taxon>
        <taxon>Agaricales</taxon>
        <taxon>Tricholomatineae</taxon>
        <taxon>Clitocybaceae</taxon>
        <taxon>Collybia</taxon>
    </lineage>
</organism>
<protein>
    <submittedName>
        <fullName evidence="2">Uncharacterized protein</fullName>
    </submittedName>
</protein>
<keyword evidence="3" id="KW-1185">Reference proteome</keyword>
<gene>
    <name evidence="2" type="ORF">BDZ94DRAFT_1316034</name>
</gene>
<feature type="compositionally biased region" description="Basic residues" evidence="1">
    <location>
        <begin position="132"/>
        <end position="147"/>
    </location>
</feature>
<feature type="region of interest" description="Disordered" evidence="1">
    <location>
        <begin position="193"/>
        <end position="229"/>
    </location>
</feature>
<evidence type="ECO:0000256" key="1">
    <source>
        <dbReference type="SAM" id="MobiDB-lite"/>
    </source>
</evidence>
<name>A0A9P5XRL4_9AGAR</name>
<evidence type="ECO:0000313" key="3">
    <source>
        <dbReference type="Proteomes" id="UP000807353"/>
    </source>
</evidence>
<sequence length="295" mass="31622">MSSTRSAVDAIISKASTLLEFHLGMAKLGMAPVDCNPKLIEAAQVALELEKVRSNRERMPDVQGIVMADASLTTTIAYKKLRAFTKLIHEHRGTTKATDEVPVGSRATMDSGATVNTAPSTIVVTASGGKSRGGKRKQTPRSTRRSGRICTNSVVEDESEPEGEVGLFDEDVEMNGPDELSIETGVKIAQGIVPPSDDTVSEAGRPIRGRRTVEGKHTKASRSSSVPSKEVSKVVGKRSETANFYASKGEANEEAKGVSTQNKKARTGYAFPDSHTVLESTSLLLVFVSLRFLML</sequence>
<feature type="region of interest" description="Disordered" evidence="1">
    <location>
        <begin position="125"/>
        <end position="148"/>
    </location>
</feature>
<evidence type="ECO:0000313" key="2">
    <source>
        <dbReference type="EMBL" id="KAF9455610.1"/>
    </source>
</evidence>
<dbReference type="EMBL" id="MU150587">
    <property type="protein sequence ID" value="KAF9455610.1"/>
    <property type="molecule type" value="Genomic_DNA"/>
</dbReference>
<reference evidence="2" key="1">
    <citation type="submission" date="2020-11" db="EMBL/GenBank/DDBJ databases">
        <authorList>
            <consortium name="DOE Joint Genome Institute"/>
            <person name="Ahrendt S."/>
            <person name="Riley R."/>
            <person name="Andreopoulos W."/>
            <person name="Labutti K."/>
            <person name="Pangilinan J."/>
            <person name="Ruiz-Duenas F.J."/>
            <person name="Barrasa J.M."/>
            <person name="Sanchez-Garcia M."/>
            <person name="Camarero S."/>
            <person name="Miyauchi S."/>
            <person name="Serrano A."/>
            <person name="Linde D."/>
            <person name="Babiker R."/>
            <person name="Drula E."/>
            <person name="Ayuso-Fernandez I."/>
            <person name="Pacheco R."/>
            <person name="Padilla G."/>
            <person name="Ferreira P."/>
            <person name="Barriuso J."/>
            <person name="Kellner H."/>
            <person name="Castanera R."/>
            <person name="Alfaro M."/>
            <person name="Ramirez L."/>
            <person name="Pisabarro A.G."/>
            <person name="Kuo A."/>
            <person name="Tritt A."/>
            <person name="Lipzen A."/>
            <person name="He G."/>
            <person name="Yan M."/>
            <person name="Ng V."/>
            <person name="Cullen D."/>
            <person name="Martin F."/>
            <person name="Rosso M.-N."/>
            <person name="Henrissat B."/>
            <person name="Hibbett D."/>
            <person name="Martinez A.T."/>
            <person name="Grigoriev I.V."/>
        </authorList>
    </citation>
    <scope>NUCLEOTIDE SEQUENCE</scope>
    <source>
        <strain evidence="2">CBS 247.69</strain>
    </source>
</reference>
<proteinExistence type="predicted"/>
<dbReference type="AlphaFoldDB" id="A0A9P5XRL4"/>
<comment type="caution">
    <text evidence="2">The sequence shown here is derived from an EMBL/GenBank/DDBJ whole genome shotgun (WGS) entry which is preliminary data.</text>
</comment>
<dbReference type="Proteomes" id="UP000807353">
    <property type="component" value="Unassembled WGS sequence"/>
</dbReference>